<sequence length="85" mass="9293">MSLVRNRERLRERKGAQREIERSETRIRGTTRRQQRWLMVSIRGSATRVGGDGGIGGDLGILGVDLAAAVTQPAATTNFCGVILK</sequence>
<name>A0A9K3DXT8_HELAN</name>
<dbReference type="Gramene" id="mRNA:HanXRQr2_Chr15g0680371">
    <property type="protein sequence ID" value="CDS:HanXRQr2_Chr15g0680371.1"/>
    <property type="gene ID" value="HanXRQr2_Chr15g0680371"/>
</dbReference>
<dbReference type="AlphaFoldDB" id="A0A9K3DXT8"/>
<evidence type="ECO:0000313" key="3">
    <source>
        <dbReference type="Proteomes" id="UP000215914"/>
    </source>
</evidence>
<proteinExistence type="predicted"/>
<dbReference type="Proteomes" id="UP000215914">
    <property type="component" value="Unassembled WGS sequence"/>
</dbReference>
<evidence type="ECO:0000313" key="2">
    <source>
        <dbReference type="EMBL" id="KAF5763454.1"/>
    </source>
</evidence>
<evidence type="ECO:0000256" key="1">
    <source>
        <dbReference type="SAM" id="MobiDB-lite"/>
    </source>
</evidence>
<keyword evidence="3" id="KW-1185">Reference proteome</keyword>
<feature type="compositionally biased region" description="Basic and acidic residues" evidence="1">
    <location>
        <begin position="1"/>
        <end position="27"/>
    </location>
</feature>
<organism evidence="2 3">
    <name type="scientific">Helianthus annuus</name>
    <name type="common">Common sunflower</name>
    <dbReference type="NCBI Taxonomy" id="4232"/>
    <lineage>
        <taxon>Eukaryota</taxon>
        <taxon>Viridiplantae</taxon>
        <taxon>Streptophyta</taxon>
        <taxon>Embryophyta</taxon>
        <taxon>Tracheophyta</taxon>
        <taxon>Spermatophyta</taxon>
        <taxon>Magnoliopsida</taxon>
        <taxon>eudicotyledons</taxon>
        <taxon>Gunneridae</taxon>
        <taxon>Pentapetalae</taxon>
        <taxon>asterids</taxon>
        <taxon>campanulids</taxon>
        <taxon>Asterales</taxon>
        <taxon>Asteraceae</taxon>
        <taxon>Asteroideae</taxon>
        <taxon>Heliantheae alliance</taxon>
        <taxon>Heliantheae</taxon>
        <taxon>Helianthus</taxon>
    </lineage>
</organism>
<dbReference type="EMBL" id="MNCJ02000330">
    <property type="protein sequence ID" value="KAF5763454.1"/>
    <property type="molecule type" value="Genomic_DNA"/>
</dbReference>
<protein>
    <submittedName>
        <fullName evidence="2">Uncharacterized protein</fullName>
    </submittedName>
</protein>
<accession>A0A9K3DXT8</accession>
<reference evidence="2" key="1">
    <citation type="journal article" date="2017" name="Nature">
        <title>The sunflower genome provides insights into oil metabolism, flowering and Asterid evolution.</title>
        <authorList>
            <person name="Badouin H."/>
            <person name="Gouzy J."/>
            <person name="Grassa C.J."/>
            <person name="Murat F."/>
            <person name="Staton S.E."/>
            <person name="Cottret L."/>
            <person name="Lelandais-Briere C."/>
            <person name="Owens G.L."/>
            <person name="Carrere S."/>
            <person name="Mayjonade B."/>
            <person name="Legrand L."/>
            <person name="Gill N."/>
            <person name="Kane N.C."/>
            <person name="Bowers J.E."/>
            <person name="Hubner S."/>
            <person name="Bellec A."/>
            <person name="Berard A."/>
            <person name="Berges H."/>
            <person name="Blanchet N."/>
            <person name="Boniface M.C."/>
            <person name="Brunel D."/>
            <person name="Catrice O."/>
            <person name="Chaidir N."/>
            <person name="Claudel C."/>
            <person name="Donnadieu C."/>
            <person name="Faraut T."/>
            <person name="Fievet G."/>
            <person name="Helmstetter N."/>
            <person name="King M."/>
            <person name="Knapp S.J."/>
            <person name="Lai Z."/>
            <person name="Le Paslier M.C."/>
            <person name="Lippi Y."/>
            <person name="Lorenzon L."/>
            <person name="Mandel J.R."/>
            <person name="Marage G."/>
            <person name="Marchand G."/>
            <person name="Marquand E."/>
            <person name="Bret-Mestries E."/>
            <person name="Morien E."/>
            <person name="Nambeesan S."/>
            <person name="Nguyen T."/>
            <person name="Pegot-Espagnet P."/>
            <person name="Pouilly N."/>
            <person name="Raftis F."/>
            <person name="Sallet E."/>
            <person name="Schiex T."/>
            <person name="Thomas J."/>
            <person name="Vandecasteele C."/>
            <person name="Vares D."/>
            <person name="Vear F."/>
            <person name="Vautrin S."/>
            <person name="Crespi M."/>
            <person name="Mangin B."/>
            <person name="Burke J.M."/>
            <person name="Salse J."/>
            <person name="Munos S."/>
            <person name="Vincourt P."/>
            <person name="Rieseberg L.H."/>
            <person name="Langlade N.B."/>
        </authorList>
    </citation>
    <scope>NUCLEOTIDE SEQUENCE</scope>
    <source>
        <tissue evidence="2">Leaves</tissue>
    </source>
</reference>
<feature type="region of interest" description="Disordered" evidence="1">
    <location>
        <begin position="1"/>
        <end position="28"/>
    </location>
</feature>
<reference evidence="2" key="2">
    <citation type="submission" date="2020-06" db="EMBL/GenBank/DDBJ databases">
        <title>Helianthus annuus Genome sequencing and assembly Release 2.</title>
        <authorList>
            <person name="Gouzy J."/>
            <person name="Langlade N."/>
            <person name="Munos S."/>
        </authorList>
    </citation>
    <scope>NUCLEOTIDE SEQUENCE</scope>
    <source>
        <tissue evidence="2">Leaves</tissue>
    </source>
</reference>
<gene>
    <name evidence="2" type="ORF">HanXRQr2_Chr15g0680371</name>
</gene>
<comment type="caution">
    <text evidence="2">The sequence shown here is derived from an EMBL/GenBank/DDBJ whole genome shotgun (WGS) entry which is preliminary data.</text>
</comment>